<organism evidence="1 2">
    <name type="scientific">Stieleria bergensis</name>
    <dbReference type="NCBI Taxonomy" id="2528025"/>
    <lineage>
        <taxon>Bacteria</taxon>
        <taxon>Pseudomonadati</taxon>
        <taxon>Planctomycetota</taxon>
        <taxon>Planctomycetia</taxon>
        <taxon>Pirellulales</taxon>
        <taxon>Pirellulaceae</taxon>
        <taxon>Stieleria</taxon>
    </lineage>
</organism>
<proteinExistence type="predicted"/>
<dbReference type="Proteomes" id="UP000315003">
    <property type="component" value="Chromosome"/>
</dbReference>
<dbReference type="RefSeq" id="WP_419188212.1">
    <property type="nucleotide sequence ID" value="NZ_CP036272.1"/>
</dbReference>
<protein>
    <submittedName>
        <fullName evidence="1">Uncharacterized protein</fullName>
    </submittedName>
</protein>
<name>A0A517SS75_9BACT</name>
<evidence type="ECO:0000313" key="1">
    <source>
        <dbReference type="EMBL" id="QDT58985.1"/>
    </source>
</evidence>
<dbReference type="EMBL" id="CP036272">
    <property type="protein sequence ID" value="QDT58985.1"/>
    <property type="molecule type" value="Genomic_DNA"/>
</dbReference>
<sequence length="374" mass="41787">MGWPRVLRNWILGSLVGVCLLTVTSPIFLRSYQTRQIDPIRGVLVLETGTHYRWRSEGYATTTIGPLGMPGQNRYRSKIDPVPGNVNQPADARVADRQVILWGDSQLEGVCVADRDKIAPQVLRQSRGRINALPFASSGDNCNDWLFQIRHLESLDPAAGQTAPAVDAHVFLVTEISDWTVPVERRLEFALRPGERVFDRVPAVVLQAARNLWQDPLTGQRRRLRFMPCWNSTADRGELLTSGRGDSKGSFGERTDWLAKQLAELNTITKQPCCFVYAPKSPAIIEGQLKSADDWAAEFVLFSAICDRYGWPVVDLRDLMQQSVAQGAWPRGFDNGQFGVGHYNQLGNQIIAQAIVEQLETELFSQAVNTQAKD</sequence>
<gene>
    <name evidence="1" type="ORF">SV7mr_14890</name>
</gene>
<dbReference type="AlphaFoldDB" id="A0A517SS75"/>
<accession>A0A517SS75</accession>
<keyword evidence="2" id="KW-1185">Reference proteome</keyword>
<reference evidence="1 2" key="1">
    <citation type="submission" date="2019-02" db="EMBL/GenBank/DDBJ databases">
        <title>Deep-cultivation of Planctomycetes and their phenomic and genomic characterization uncovers novel biology.</title>
        <authorList>
            <person name="Wiegand S."/>
            <person name="Jogler M."/>
            <person name="Boedeker C."/>
            <person name="Pinto D."/>
            <person name="Vollmers J."/>
            <person name="Rivas-Marin E."/>
            <person name="Kohn T."/>
            <person name="Peeters S.H."/>
            <person name="Heuer A."/>
            <person name="Rast P."/>
            <person name="Oberbeckmann S."/>
            <person name="Bunk B."/>
            <person name="Jeske O."/>
            <person name="Meyerdierks A."/>
            <person name="Storesund J.E."/>
            <person name="Kallscheuer N."/>
            <person name="Luecker S."/>
            <person name="Lage O.M."/>
            <person name="Pohl T."/>
            <person name="Merkel B.J."/>
            <person name="Hornburger P."/>
            <person name="Mueller R.-W."/>
            <person name="Bruemmer F."/>
            <person name="Labrenz M."/>
            <person name="Spormann A.M."/>
            <person name="Op den Camp H."/>
            <person name="Overmann J."/>
            <person name="Amann R."/>
            <person name="Jetten M.S.M."/>
            <person name="Mascher T."/>
            <person name="Medema M.H."/>
            <person name="Devos D.P."/>
            <person name="Kaster A.-K."/>
            <person name="Ovreas L."/>
            <person name="Rohde M."/>
            <person name="Galperin M.Y."/>
            <person name="Jogler C."/>
        </authorList>
    </citation>
    <scope>NUCLEOTIDE SEQUENCE [LARGE SCALE GENOMIC DNA]</scope>
    <source>
        <strain evidence="1 2">SV_7m_r</strain>
    </source>
</reference>
<dbReference type="SUPFAM" id="SSF52266">
    <property type="entry name" value="SGNH hydrolase"/>
    <property type="match status" value="1"/>
</dbReference>
<evidence type="ECO:0000313" key="2">
    <source>
        <dbReference type="Proteomes" id="UP000315003"/>
    </source>
</evidence>